<protein>
    <submittedName>
        <fullName evidence="2">ATP-binding domain-containing protein</fullName>
    </submittedName>
</protein>
<dbReference type="SUPFAM" id="SSF52540">
    <property type="entry name" value="P-loop containing nucleoside triphosphate hydrolases"/>
    <property type="match status" value="1"/>
</dbReference>
<dbReference type="Proteomes" id="UP001324287">
    <property type="component" value="Chromosome"/>
</dbReference>
<gene>
    <name evidence="2" type="ORF">U6N30_14250</name>
</gene>
<feature type="domain" description="UvrD-like helicase C-terminal" evidence="1">
    <location>
        <begin position="111"/>
        <end position="135"/>
    </location>
</feature>
<keyword evidence="2" id="KW-0547">Nucleotide-binding</keyword>
<name>A0ABZ1BBG1_9ACTN</name>
<keyword evidence="3" id="KW-1185">Reference proteome</keyword>
<evidence type="ECO:0000259" key="1">
    <source>
        <dbReference type="Pfam" id="PF13538"/>
    </source>
</evidence>
<organism evidence="2 3">
    <name type="scientific">Blastococcus brunescens</name>
    <dbReference type="NCBI Taxonomy" id="1564165"/>
    <lineage>
        <taxon>Bacteria</taxon>
        <taxon>Bacillati</taxon>
        <taxon>Actinomycetota</taxon>
        <taxon>Actinomycetes</taxon>
        <taxon>Geodermatophilales</taxon>
        <taxon>Geodermatophilaceae</taxon>
        <taxon>Blastococcus</taxon>
    </lineage>
</organism>
<dbReference type="Gene3D" id="2.30.30.940">
    <property type="match status" value="1"/>
</dbReference>
<dbReference type="InterPro" id="IPR027417">
    <property type="entry name" value="P-loop_NTPase"/>
</dbReference>
<proteinExistence type="predicted"/>
<dbReference type="GO" id="GO:0005524">
    <property type="term" value="F:ATP binding"/>
    <property type="evidence" value="ECO:0007669"/>
    <property type="project" value="UniProtKB-KW"/>
</dbReference>
<evidence type="ECO:0000313" key="3">
    <source>
        <dbReference type="Proteomes" id="UP001324287"/>
    </source>
</evidence>
<sequence length="143" mass="14640">MVQLVTDSIPRALGIDPASVQVVTPVHRGPAGTIELNKALKAVLNPGEGTVWGFDAGDRVVATANHLELEPIGFANGEVGVVTKTGDGSLDVTFASGPVTVTGKAMSDLRHGWAITVHRAQGSEWPGVVVVVPPEAGGCCPGR</sequence>
<dbReference type="InterPro" id="IPR027785">
    <property type="entry name" value="UvrD-like_helicase_C"/>
</dbReference>
<dbReference type="Pfam" id="PF13538">
    <property type="entry name" value="UvrD_C_2"/>
    <property type="match status" value="1"/>
</dbReference>
<evidence type="ECO:0000313" key="2">
    <source>
        <dbReference type="EMBL" id="WRL66994.1"/>
    </source>
</evidence>
<dbReference type="RefSeq" id="WP_324278305.1">
    <property type="nucleotide sequence ID" value="NZ_CP141261.1"/>
</dbReference>
<keyword evidence="2" id="KW-0067">ATP-binding</keyword>
<dbReference type="EMBL" id="CP141261">
    <property type="protein sequence ID" value="WRL66994.1"/>
    <property type="molecule type" value="Genomic_DNA"/>
</dbReference>
<reference evidence="2 3" key="1">
    <citation type="submission" date="2023-12" db="EMBL/GenBank/DDBJ databases">
        <title>Blastococcus brunescens sp. nov., an actonobacterium isolated from sandstone collected in sahara desert.</title>
        <authorList>
            <person name="Gtari M."/>
            <person name="Ghodhbane F."/>
        </authorList>
    </citation>
    <scope>NUCLEOTIDE SEQUENCE [LARGE SCALE GENOMIC DNA]</scope>
    <source>
        <strain evidence="2 3">BMG 8361</strain>
    </source>
</reference>
<dbReference type="Gene3D" id="3.40.50.300">
    <property type="entry name" value="P-loop containing nucleotide triphosphate hydrolases"/>
    <property type="match status" value="1"/>
</dbReference>
<accession>A0ABZ1BBG1</accession>